<dbReference type="GO" id="GO:0003834">
    <property type="term" value="F:beta-carotene 15,15'-dioxygenase activity"/>
    <property type="evidence" value="ECO:0007669"/>
    <property type="project" value="TreeGrafter"/>
</dbReference>
<dbReference type="Proteomes" id="UP000749559">
    <property type="component" value="Unassembled WGS sequence"/>
</dbReference>
<comment type="similarity">
    <text evidence="1">Belongs to the carotenoid oxygenase family.</text>
</comment>
<reference evidence="6" key="1">
    <citation type="submission" date="2022-03" db="EMBL/GenBank/DDBJ databases">
        <authorList>
            <person name="Martin C."/>
        </authorList>
    </citation>
    <scope>NUCLEOTIDE SEQUENCE</scope>
</reference>
<feature type="binding site" evidence="5">
    <location>
        <position position="236"/>
    </location>
    <ligand>
        <name>Fe cation</name>
        <dbReference type="ChEBI" id="CHEBI:24875"/>
        <note>catalytic</note>
    </ligand>
</feature>
<evidence type="ECO:0000313" key="7">
    <source>
        <dbReference type="Proteomes" id="UP000749559"/>
    </source>
</evidence>
<feature type="binding site" evidence="5">
    <location>
        <position position="357"/>
    </location>
    <ligand>
        <name>Fe cation</name>
        <dbReference type="ChEBI" id="CHEBI:24875"/>
        <note>catalytic</note>
    </ligand>
</feature>
<accession>A0A8J1Y094</accession>
<keyword evidence="3" id="KW-0560">Oxidoreductase</keyword>
<evidence type="ECO:0000256" key="5">
    <source>
        <dbReference type="PIRSR" id="PIRSR604294-1"/>
    </source>
</evidence>
<sequence>MFHFQMVLNRRENSIFLLPQIAQQCLVFLTTGEVPEDSTGFKLLFTSIEKEVEDVPLKFELPGGIPKWVRGTLIKNGPGKFEMGDKRVVHAFDGFAKLSSWKFPGDGESLYFTTKMQQTNYYKDSVATNTIAPYVLFAGTIPEENTIQKMQRMMNGMDNNLVNVYESSKTNPDPELVALNDMWKLYTLNMTKVELKKTYKPFLPKHIEDPDSSMKGFLENIMGIKMPEIPGLSSAHPLFEYKKDNWVTYYVKIELDGQSEFSVIRLGEDMVPKEVTSWKVDSNAIPYMHSFAVTENYAAFFATPCYFDFPHLMAEGTFDIKSAMRCEPNDPMVIYVVDLRTSKMTKLETKYPGLIIHFINSYETDNGTKIVADCTHFPGFEQLTGITVPTMINVEERNKFETPNRLTRFTLDLTTLTVTAEHLHSMPSIDSVMTHIEFPVINENHRSLNYCNFWGTIFKADNIHYGKWAIGKKNVCGNPSADLIWHKPNHYPMEPWFIPRPDSSSEDDGVVITSILDGEKGKNYLAVLNGTTLEMMNYAYMPIHLPMDFHGRFIANKF</sequence>
<comment type="cofactor">
    <cofactor evidence="5">
        <name>Fe(2+)</name>
        <dbReference type="ChEBI" id="CHEBI:29033"/>
    </cofactor>
    <text evidence="5">Binds 1 Fe(2+) ion per subunit.</text>
</comment>
<dbReference type="PANTHER" id="PTHR10543">
    <property type="entry name" value="BETA-CAROTENE DIOXYGENASE"/>
    <property type="match status" value="1"/>
</dbReference>
<keyword evidence="2 5" id="KW-0479">Metal-binding</keyword>
<dbReference type="GO" id="GO:0042574">
    <property type="term" value="P:retinal metabolic process"/>
    <property type="evidence" value="ECO:0007669"/>
    <property type="project" value="TreeGrafter"/>
</dbReference>
<dbReference type="GO" id="GO:0010436">
    <property type="term" value="F:carotenoid dioxygenase activity"/>
    <property type="evidence" value="ECO:0007669"/>
    <property type="project" value="TreeGrafter"/>
</dbReference>
<dbReference type="InterPro" id="IPR004294">
    <property type="entry name" value="Carotenoid_Oase"/>
</dbReference>
<keyword evidence="7" id="KW-1185">Reference proteome</keyword>
<feature type="binding site" evidence="5">
    <location>
        <position position="550"/>
    </location>
    <ligand>
        <name>Fe cation</name>
        <dbReference type="ChEBI" id="CHEBI:24875"/>
        <note>catalytic</note>
    </ligand>
</feature>
<evidence type="ECO:0000313" key="6">
    <source>
        <dbReference type="EMBL" id="CAH1780688.1"/>
    </source>
</evidence>
<name>A0A8J1Y094_OWEFU</name>
<protein>
    <submittedName>
        <fullName evidence="6">Uncharacterized protein</fullName>
    </submittedName>
</protein>
<keyword evidence="4 5" id="KW-0408">Iron</keyword>
<evidence type="ECO:0000256" key="4">
    <source>
        <dbReference type="ARBA" id="ARBA00023004"/>
    </source>
</evidence>
<organism evidence="6 7">
    <name type="scientific">Owenia fusiformis</name>
    <name type="common">Polychaete worm</name>
    <dbReference type="NCBI Taxonomy" id="6347"/>
    <lineage>
        <taxon>Eukaryota</taxon>
        <taxon>Metazoa</taxon>
        <taxon>Spiralia</taxon>
        <taxon>Lophotrochozoa</taxon>
        <taxon>Annelida</taxon>
        <taxon>Polychaeta</taxon>
        <taxon>Sedentaria</taxon>
        <taxon>Canalipalpata</taxon>
        <taxon>Sabellida</taxon>
        <taxon>Oweniida</taxon>
        <taxon>Oweniidae</taxon>
        <taxon>Owenia</taxon>
    </lineage>
</organism>
<evidence type="ECO:0000256" key="1">
    <source>
        <dbReference type="ARBA" id="ARBA00006787"/>
    </source>
</evidence>
<evidence type="ECO:0000256" key="2">
    <source>
        <dbReference type="ARBA" id="ARBA00022723"/>
    </source>
</evidence>
<dbReference type="AlphaFoldDB" id="A0A8J1Y094"/>
<dbReference type="GO" id="GO:0046872">
    <property type="term" value="F:metal ion binding"/>
    <property type="evidence" value="ECO:0007669"/>
    <property type="project" value="UniProtKB-KW"/>
</dbReference>
<dbReference type="EMBL" id="CAIIXF020000004">
    <property type="protein sequence ID" value="CAH1780688.1"/>
    <property type="molecule type" value="Genomic_DNA"/>
</dbReference>
<feature type="binding site" evidence="5">
    <location>
        <position position="289"/>
    </location>
    <ligand>
        <name>Fe cation</name>
        <dbReference type="ChEBI" id="CHEBI:24875"/>
        <note>catalytic</note>
    </ligand>
</feature>
<evidence type="ECO:0000256" key="3">
    <source>
        <dbReference type="ARBA" id="ARBA00023002"/>
    </source>
</evidence>
<dbReference type="PANTHER" id="PTHR10543:SF24">
    <property type="entry name" value="CAROTENOID ISOMEROOXYGENASE"/>
    <property type="match status" value="1"/>
</dbReference>
<proteinExistence type="inferred from homology"/>
<dbReference type="OrthoDB" id="407010at2759"/>
<comment type="caution">
    <text evidence="6">The sequence shown here is derived from an EMBL/GenBank/DDBJ whole genome shotgun (WGS) entry which is preliminary data.</text>
</comment>
<gene>
    <name evidence="6" type="ORF">OFUS_LOCUS7346</name>
</gene>
<dbReference type="GO" id="GO:0016121">
    <property type="term" value="P:carotene catabolic process"/>
    <property type="evidence" value="ECO:0007669"/>
    <property type="project" value="TreeGrafter"/>
</dbReference>
<dbReference type="Pfam" id="PF03055">
    <property type="entry name" value="RPE65"/>
    <property type="match status" value="1"/>
</dbReference>